<dbReference type="InParanoid" id="A0A0C3C2G7"/>
<dbReference type="Proteomes" id="UP000054166">
    <property type="component" value="Unassembled WGS sequence"/>
</dbReference>
<dbReference type="STRING" id="765440.A0A0C3C2G7"/>
<dbReference type="GO" id="GO:0006886">
    <property type="term" value="P:intracellular protein transport"/>
    <property type="evidence" value="ECO:0007669"/>
    <property type="project" value="InterPro"/>
</dbReference>
<accession>A0A0C3C2G7</accession>
<dbReference type="SUPFAM" id="SSF48371">
    <property type="entry name" value="ARM repeat"/>
    <property type="match status" value="1"/>
</dbReference>
<name>A0A0C3C2G7_PILCF</name>
<organism evidence="1 2">
    <name type="scientific">Piloderma croceum (strain F 1598)</name>
    <dbReference type="NCBI Taxonomy" id="765440"/>
    <lineage>
        <taxon>Eukaryota</taxon>
        <taxon>Fungi</taxon>
        <taxon>Dikarya</taxon>
        <taxon>Basidiomycota</taxon>
        <taxon>Agaricomycotina</taxon>
        <taxon>Agaricomycetes</taxon>
        <taxon>Agaricomycetidae</taxon>
        <taxon>Atheliales</taxon>
        <taxon>Atheliaceae</taxon>
        <taxon>Piloderma</taxon>
    </lineage>
</organism>
<gene>
    <name evidence="1" type="ORF">PILCRDRAFT_434414</name>
</gene>
<sequence>MQPKNLLLFYWEVCPKYEDHGRLKQEMILVVSIIRNELHHPNKYICGAILICRSCLEHCHFYVRKNTIFTVYAIYWAFKNLILDAREPSQTFLTLKSDATCKRNAFVFWRSVRCRRRWSGY</sequence>
<dbReference type="Gene3D" id="1.25.10.10">
    <property type="entry name" value="Leucine-rich Repeat Variant"/>
    <property type="match status" value="1"/>
</dbReference>
<evidence type="ECO:0000313" key="2">
    <source>
        <dbReference type="Proteomes" id="UP000054166"/>
    </source>
</evidence>
<dbReference type="GO" id="GO:0006891">
    <property type="term" value="P:intra-Golgi vesicle-mediated transport"/>
    <property type="evidence" value="ECO:0007669"/>
    <property type="project" value="TreeGrafter"/>
</dbReference>
<reference evidence="1 2" key="1">
    <citation type="submission" date="2014-04" db="EMBL/GenBank/DDBJ databases">
        <authorList>
            <consortium name="DOE Joint Genome Institute"/>
            <person name="Kuo A."/>
            <person name="Tarkka M."/>
            <person name="Buscot F."/>
            <person name="Kohler A."/>
            <person name="Nagy L.G."/>
            <person name="Floudas D."/>
            <person name="Copeland A."/>
            <person name="Barry K.W."/>
            <person name="Cichocki N."/>
            <person name="Veneault-Fourrey C."/>
            <person name="LaButti K."/>
            <person name="Lindquist E.A."/>
            <person name="Lipzen A."/>
            <person name="Lundell T."/>
            <person name="Morin E."/>
            <person name="Murat C."/>
            <person name="Sun H."/>
            <person name="Tunlid A."/>
            <person name="Henrissat B."/>
            <person name="Grigoriev I.V."/>
            <person name="Hibbett D.S."/>
            <person name="Martin F."/>
            <person name="Nordberg H.P."/>
            <person name="Cantor M.N."/>
            <person name="Hua S.X."/>
        </authorList>
    </citation>
    <scope>NUCLEOTIDE SEQUENCE [LARGE SCALE GENOMIC DNA]</scope>
    <source>
        <strain evidence="1 2">F 1598</strain>
    </source>
</reference>
<dbReference type="PANTHER" id="PTHR10635">
    <property type="entry name" value="COATOMER SUBUNIT BETA"/>
    <property type="match status" value="1"/>
</dbReference>
<keyword evidence="2" id="KW-1185">Reference proteome</keyword>
<evidence type="ECO:0000313" key="1">
    <source>
        <dbReference type="EMBL" id="KIM83732.1"/>
    </source>
</evidence>
<dbReference type="InterPro" id="IPR016024">
    <property type="entry name" value="ARM-type_fold"/>
</dbReference>
<dbReference type="InterPro" id="IPR016460">
    <property type="entry name" value="COPB1"/>
</dbReference>
<dbReference type="InterPro" id="IPR011989">
    <property type="entry name" value="ARM-like"/>
</dbReference>
<protein>
    <submittedName>
        <fullName evidence="1">Uncharacterized protein</fullName>
    </submittedName>
</protein>
<dbReference type="GO" id="GO:0006888">
    <property type="term" value="P:endoplasmic reticulum to Golgi vesicle-mediated transport"/>
    <property type="evidence" value="ECO:0007669"/>
    <property type="project" value="TreeGrafter"/>
</dbReference>
<dbReference type="PANTHER" id="PTHR10635:SF0">
    <property type="entry name" value="COATOMER SUBUNIT BETA"/>
    <property type="match status" value="1"/>
</dbReference>
<dbReference type="EMBL" id="KN832990">
    <property type="protein sequence ID" value="KIM83732.1"/>
    <property type="molecule type" value="Genomic_DNA"/>
</dbReference>
<proteinExistence type="predicted"/>
<dbReference type="AlphaFoldDB" id="A0A0C3C2G7"/>
<dbReference type="GO" id="GO:0030126">
    <property type="term" value="C:COPI vesicle coat"/>
    <property type="evidence" value="ECO:0007669"/>
    <property type="project" value="TreeGrafter"/>
</dbReference>
<reference evidence="2" key="2">
    <citation type="submission" date="2015-01" db="EMBL/GenBank/DDBJ databases">
        <title>Evolutionary Origins and Diversification of the Mycorrhizal Mutualists.</title>
        <authorList>
            <consortium name="DOE Joint Genome Institute"/>
            <consortium name="Mycorrhizal Genomics Consortium"/>
            <person name="Kohler A."/>
            <person name="Kuo A."/>
            <person name="Nagy L.G."/>
            <person name="Floudas D."/>
            <person name="Copeland A."/>
            <person name="Barry K.W."/>
            <person name="Cichocki N."/>
            <person name="Veneault-Fourrey C."/>
            <person name="LaButti K."/>
            <person name="Lindquist E.A."/>
            <person name="Lipzen A."/>
            <person name="Lundell T."/>
            <person name="Morin E."/>
            <person name="Murat C."/>
            <person name="Riley R."/>
            <person name="Ohm R."/>
            <person name="Sun H."/>
            <person name="Tunlid A."/>
            <person name="Henrissat B."/>
            <person name="Grigoriev I.V."/>
            <person name="Hibbett D.S."/>
            <person name="Martin F."/>
        </authorList>
    </citation>
    <scope>NUCLEOTIDE SEQUENCE [LARGE SCALE GENOMIC DNA]</scope>
    <source>
        <strain evidence="2">F 1598</strain>
    </source>
</reference>
<dbReference type="OrthoDB" id="2920868at2759"/>
<dbReference type="HOGENOM" id="CLU_2038914_0_0_1"/>